<dbReference type="InterPro" id="IPR017853">
    <property type="entry name" value="GH"/>
</dbReference>
<proteinExistence type="predicted"/>
<sequence length="346" mass="39596">MKHLRPIAITATAVVLLAIGLYALKGNRITPSFYYWKTTFRLSPHEHRLLASQQVDELFVRFFDVDREASQGKAQPLGMLTVRDTSLRGFKVIPVVFITNRVFQQAPPEEVKQLANNVWSTIRHMADEHHLQMSEIQIDCDWTESSKAAYFGFLSQLKEQLLPLQLPLSATIRLHQVKYPARTGIPPVDRGMLMFYNMGNLSDSTANSIYNSGDAAKYVTSVRDYPLPLDVALPLFSWVVHEREQRIIELMSNTYAHELDTLPGVVRTDGGHYRVEQAQYFRGAYLRRGDRLRAQAVPPALALEAARQLAPHLRAEHRRVALFRLDSLTLLHYEEKEIQAIVDCFR</sequence>
<reference evidence="1 2" key="1">
    <citation type="submission" date="2018-06" db="EMBL/GenBank/DDBJ databases">
        <title>Genomic Encyclopedia of Archaeal and Bacterial Type Strains, Phase II (KMG-II): from individual species to whole genera.</title>
        <authorList>
            <person name="Goeker M."/>
        </authorList>
    </citation>
    <scope>NUCLEOTIDE SEQUENCE [LARGE SCALE GENOMIC DNA]</scope>
    <source>
        <strain evidence="1 2">DSM 6779</strain>
    </source>
</reference>
<keyword evidence="2" id="KW-1185">Reference proteome</keyword>
<dbReference type="SUPFAM" id="SSF51445">
    <property type="entry name" value="(Trans)glycosidases"/>
    <property type="match status" value="1"/>
</dbReference>
<evidence type="ECO:0000313" key="2">
    <source>
        <dbReference type="Proteomes" id="UP000249239"/>
    </source>
</evidence>
<name>A0A2W7P4R7_9BACT</name>
<dbReference type="OrthoDB" id="634553at2"/>
<protein>
    <submittedName>
        <fullName evidence="1">Uncharacterized protein</fullName>
    </submittedName>
</protein>
<accession>A0A2W7P4R7</accession>
<dbReference type="AlphaFoldDB" id="A0A2W7P4R7"/>
<comment type="caution">
    <text evidence="1">The sequence shown here is derived from an EMBL/GenBank/DDBJ whole genome shotgun (WGS) entry which is preliminary data.</text>
</comment>
<evidence type="ECO:0000313" key="1">
    <source>
        <dbReference type="EMBL" id="PZX20346.1"/>
    </source>
</evidence>
<dbReference type="Proteomes" id="UP000249239">
    <property type="component" value="Unassembled WGS sequence"/>
</dbReference>
<gene>
    <name evidence="1" type="ORF">LX69_00343</name>
</gene>
<dbReference type="EMBL" id="QKZK01000002">
    <property type="protein sequence ID" value="PZX20346.1"/>
    <property type="molecule type" value="Genomic_DNA"/>
</dbReference>
<organism evidence="1 2">
    <name type="scientific">Breznakibacter xylanolyticus</name>
    <dbReference type="NCBI Taxonomy" id="990"/>
    <lineage>
        <taxon>Bacteria</taxon>
        <taxon>Pseudomonadati</taxon>
        <taxon>Bacteroidota</taxon>
        <taxon>Bacteroidia</taxon>
        <taxon>Marinilabiliales</taxon>
        <taxon>Marinilabiliaceae</taxon>
        <taxon>Breznakibacter</taxon>
    </lineage>
</organism>
<dbReference type="RefSeq" id="WP_111444080.1">
    <property type="nucleotide sequence ID" value="NZ_QKZK01000002.1"/>
</dbReference>